<accession>A0AAF1JZX9</accession>
<dbReference type="Pfam" id="PF03401">
    <property type="entry name" value="TctC"/>
    <property type="match status" value="1"/>
</dbReference>
<dbReference type="PANTHER" id="PTHR42928:SF5">
    <property type="entry name" value="BLR1237 PROTEIN"/>
    <property type="match status" value="1"/>
</dbReference>
<dbReference type="RefSeq" id="WP_211876027.1">
    <property type="nucleotide sequence ID" value="NZ_JAAEDH010000027.1"/>
</dbReference>
<comment type="caution">
    <text evidence="2">The sequence shown here is derived from an EMBL/GenBank/DDBJ whole genome shotgun (WGS) entry which is preliminary data.</text>
</comment>
<dbReference type="InterPro" id="IPR042100">
    <property type="entry name" value="Bug_dom1"/>
</dbReference>
<dbReference type="PANTHER" id="PTHR42928">
    <property type="entry name" value="TRICARBOXYLATE-BINDING PROTEIN"/>
    <property type="match status" value="1"/>
</dbReference>
<name>A0AAF1JZX9_9PROT</name>
<sequence length="320" mass="34091">MRRRSLLAAPLACLATPLRAQHRYPSRPVRLIIPVAVAGATDIVGRIVADAMAPLLGQPIVVENMDGAGSTVGAAAFQRLPADGHALYIGTNNHALMNAMYPRFATNAVDDFIPIALVSRQPFVLTVNPRLPIQSVSDLLAWLRVRKDAANFGATTPGANNYMAGELLRQLADVEFTTISYRSAPLSVQDVVAGRLDFTIDSPTMIAPLIRDGQLRGLAVSTAEPSALLPSLPSLNQAGVPGFDMAAWSILFARAGTPPAIIATLREKAARALAMPVVRQRLAAATFELWPDNSPEAATALLRREVDRWAPIAAAARSPS</sequence>
<dbReference type="Gene3D" id="3.40.190.10">
    <property type="entry name" value="Periplasmic binding protein-like II"/>
    <property type="match status" value="1"/>
</dbReference>
<evidence type="ECO:0000256" key="1">
    <source>
        <dbReference type="ARBA" id="ARBA00006987"/>
    </source>
</evidence>
<organism evidence="2 3">
    <name type="scientific">Plastoroseomonas arctica</name>
    <dbReference type="NCBI Taxonomy" id="1509237"/>
    <lineage>
        <taxon>Bacteria</taxon>
        <taxon>Pseudomonadati</taxon>
        <taxon>Pseudomonadota</taxon>
        <taxon>Alphaproteobacteria</taxon>
        <taxon>Acetobacterales</taxon>
        <taxon>Acetobacteraceae</taxon>
        <taxon>Plastoroseomonas</taxon>
    </lineage>
</organism>
<dbReference type="PIRSF" id="PIRSF017082">
    <property type="entry name" value="YflP"/>
    <property type="match status" value="1"/>
</dbReference>
<proteinExistence type="inferred from homology"/>
<reference evidence="2" key="2">
    <citation type="journal article" date="2021" name="Syst. Appl. Microbiol.">
        <title>Roseomonas hellenica sp. nov., isolated from roots of wild-growing Alkanna tinctoria.</title>
        <authorList>
            <person name="Rat A."/>
            <person name="Naranjo H.D."/>
            <person name="Lebbe L."/>
            <person name="Cnockaert M."/>
            <person name="Krigas N."/>
            <person name="Grigoriadou K."/>
            <person name="Maloupa E."/>
            <person name="Willems A."/>
        </authorList>
    </citation>
    <scope>NUCLEOTIDE SEQUENCE</scope>
    <source>
        <strain evidence="2">LMG 28251</strain>
    </source>
</reference>
<dbReference type="InterPro" id="IPR005064">
    <property type="entry name" value="BUG"/>
</dbReference>
<dbReference type="Gene3D" id="3.40.190.150">
    <property type="entry name" value="Bordetella uptake gene, domain 1"/>
    <property type="match status" value="1"/>
</dbReference>
<protein>
    <submittedName>
        <fullName evidence="2">Tripartite tricarboxylate transporter substrate binding protein</fullName>
    </submittedName>
</protein>
<dbReference type="SUPFAM" id="SSF53850">
    <property type="entry name" value="Periplasmic binding protein-like II"/>
    <property type="match status" value="1"/>
</dbReference>
<keyword evidence="3" id="KW-1185">Reference proteome</keyword>
<evidence type="ECO:0000313" key="2">
    <source>
        <dbReference type="EMBL" id="MBR0657166.1"/>
    </source>
</evidence>
<evidence type="ECO:0000313" key="3">
    <source>
        <dbReference type="Proteomes" id="UP001196068"/>
    </source>
</evidence>
<dbReference type="AlphaFoldDB" id="A0AAF1JZX9"/>
<reference evidence="2" key="1">
    <citation type="submission" date="2020-01" db="EMBL/GenBank/DDBJ databases">
        <authorList>
            <person name="Rat A."/>
        </authorList>
    </citation>
    <scope>NUCLEOTIDE SEQUENCE</scope>
    <source>
        <strain evidence="2">LMG 28251</strain>
    </source>
</reference>
<dbReference type="CDD" id="cd07012">
    <property type="entry name" value="PBP2_Bug_TTT"/>
    <property type="match status" value="1"/>
</dbReference>
<comment type="similarity">
    <text evidence="1">Belongs to the UPF0065 (bug) family.</text>
</comment>
<gene>
    <name evidence="2" type="ORF">GXW79_18965</name>
</gene>
<dbReference type="Proteomes" id="UP001196068">
    <property type="component" value="Unassembled WGS sequence"/>
</dbReference>
<dbReference type="EMBL" id="JAAEDH010000027">
    <property type="protein sequence ID" value="MBR0657166.1"/>
    <property type="molecule type" value="Genomic_DNA"/>
</dbReference>